<dbReference type="PROSITE" id="PS00018">
    <property type="entry name" value="EF_HAND_1"/>
    <property type="match status" value="1"/>
</dbReference>
<name>A0AAV9W8U1_9PEZI</name>
<dbReference type="InterPro" id="IPR018247">
    <property type="entry name" value="EF_Hand_1_Ca_BS"/>
</dbReference>
<dbReference type="Proteomes" id="UP001370758">
    <property type="component" value="Unassembled WGS sequence"/>
</dbReference>
<evidence type="ECO:0000313" key="3">
    <source>
        <dbReference type="Proteomes" id="UP001370758"/>
    </source>
</evidence>
<keyword evidence="1" id="KW-0732">Signal</keyword>
<evidence type="ECO:0000313" key="2">
    <source>
        <dbReference type="EMBL" id="KAK6503372.1"/>
    </source>
</evidence>
<feature type="chain" id="PRO_5043833024" description="EF-hand domain-containing protein" evidence="1">
    <location>
        <begin position="20"/>
        <end position="126"/>
    </location>
</feature>
<dbReference type="Gene3D" id="3.30.70.2800">
    <property type="match status" value="1"/>
</dbReference>
<sequence>MRYLLSIFIALFSATLALADCCDSDHEGRCEDGTEATPCCGYGSCNLWCCRCDGGCRTSNDPSQVLGGRGRRPSWENAQKALTPTADETATYTGLLEVIDKDNSGDVSLGEYLAWCFWNSHCWASK</sequence>
<gene>
    <name evidence="2" type="ORF">TWF481_008392</name>
</gene>
<organism evidence="2 3">
    <name type="scientific">Arthrobotrys musiformis</name>
    <dbReference type="NCBI Taxonomy" id="47236"/>
    <lineage>
        <taxon>Eukaryota</taxon>
        <taxon>Fungi</taxon>
        <taxon>Dikarya</taxon>
        <taxon>Ascomycota</taxon>
        <taxon>Pezizomycotina</taxon>
        <taxon>Orbiliomycetes</taxon>
        <taxon>Orbiliales</taxon>
        <taxon>Orbiliaceae</taxon>
        <taxon>Arthrobotrys</taxon>
    </lineage>
</organism>
<feature type="signal peptide" evidence="1">
    <location>
        <begin position="1"/>
        <end position="19"/>
    </location>
</feature>
<dbReference type="EMBL" id="JAVHJL010000005">
    <property type="protein sequence ID" value="KAK6503372.1"/>
    <property type="molecule type" value="Genomic_DNA"/>
</dbReference>
<evidence type="ECO:0008006" key="4">
    <source>
        <dbReference type="Google" id="ProtNLM"/>
    </source>
</evidence>
<evidence type="ECO:0000256" key="1">
    <source>
        <dbReference type="SAM" id="SignalP"/>
    </source>
</evidence>
<dbReference type="AlphaFoldDB" id="A0AAV9W8U1"/>
<comment type="caution">
    <text evidence="2">The sequence shown here is derived from an EMBL/GenBank/DDBJ whole genome shotgun (WGS) entry which is preliminary data.</text>
</comment>
<keyword evidence="3" id="KW-1185">Reference proteome</keyword>
<reference evidence="2 3" key="1">
    <citation type="submission" date="2023-08" db="EMBL/GenBank/DDBJ databases">
        <authorList>
            <person name="Palmer J.M."/>
        </authorList>
    </citation>
    <scope>NUCLEOTIDE SEQUENCE [LARGE SCALE GENOMIC DNA]</scope>
    <source>
        <strain evidence="2 3">TWF481</strain>
    </source>
</reference>
<accession>A0AAV9W8U1</accession>
<protein>
    <recommendedName>
        <fullName evidence="4">EF-hand domain-containing protein</fullName>
    </recommendedName>
</protein>
<proteinExistence type="predicted"/>